<evidence type="ECO:0000313" key="2">
    <source>
        <dbReference type="EMBL" id="KAK0711672.1"/>
    </source>
</evidence>
<gene>
    <name evidence="2" type="ORF">B0H67DRAFT_298503</name>
</gene>
<feature type="compositionally biased region" description="Basic and acidic residues" evidence="1">
    <location>
        <begin position="97"/>
        <end position="106"/>
    </location>
</feature>
<reference evidence="2" key="1">
    <citation type="submission" date="2023-06" db="EMBL/GenBank/DDBJ databases">
        <title>Genome-scale phylogeny and comparative genomics of the fungal order Sordariales.</title>
        <authorList>
            <consortium name="Lawrence Berkeley National Laboratory"/>
            <person name="Hensen N."/>
            <person name="Bonometti L."/>
            <person name="Westerberg I."/>
            <person name="Brannstrom I.O."/>
            <person name="Guillou S."/>
            <person name="Cros-Aarteil S."/>
            <person name="Calhoun S."/>
            <person name="Haridas S."/>
            <person name="Kuo A."/>
            <person name="Mondo S."/>
            <person name="Pangilinan J."/>
            <person name="Riley R."/>
            <person name="Labutti K."/>
            <person name="Andreopoulos B."/>
            <person name="Lipzen A."/>
            <person name="Chen C."/>
            <person name="Yanf M."/>
            <person name="Daum C."/>
            <person name="Ng V."/>
            <person name="Clum A."/>
            <person name="Steindorff A."/>
            <person name="Ohm R."/>
            <person name="Martin F."/>
            <person name="Silar P."/>
            <person name="Natvig D."/>
            <person name="Lalanne C."/>
            <person name="Gautier V."/>
            <person name="Ament-Velasquez S.L."/>
            <person name="Kruys A."/>
            <person name="Hutchinson M.I."/>
            <person name="Powell A.J."/>
            <person name="Barry K."/>
            <person name="Miller A.N."/>
            <person name="Grigoriev I.V."/>
            <person name="Debuchy R."/>
            <person name="Gladieux P."/>
            <person name="Thoren M.H."/>
            <person name="Johannesson H."/>
        </authorList>
    </citation>
    <scope>NUCLEOTIDE SEQUENCE</scope>
    <source>
        <strain evidence="2">SMH4607-1</strain>
    </source>
</reference>
<feature type="region of interest" description="Disordered" evidence="1">
    <location>
        <begin position="72"/>
        <end position="129"/>
    </location>
</feature>
<comment type="caution">
    <text evidence="2">The sequence shown here is derived from an EMBL/GenBank/DDBJ whole genome shotgun (WGS) entry which is preliminary data.</text>
</comment>
<evidence type="ECO:0000313" key="3">
    <source>
        <dbReference type="Proteomes" id="UP001172102"/>
    </source>
</evidence>
<proteinExistence type="predicted"/>
<accession>A0AA40A9B9</accession>
<protein>
    <submittedName>
        <fullName evidence="2">Uncharacterized protein</fullName>
    </submittedName>
</protein>
<sequence>MPRQVYSRIYSIAPLHHANLQFQLRQLRPALPRMLAPMSIKQPSPEVLFTSFKKSVESTQKEISSFKEAITSEKSRKVFQKASESRRANPKGIKPWRARDDPEWTSRKRQKLTELQPTGKAKPLKRDWQ</sequence>
<evidence type="ECO:0000256" key="1">
    <source>
        <dbReference type="SAM" id="MobiDB-lite"/>
    </source>
</evidence>
<dbReference type="AlphaFoldDB" id="A0AA40A9B9"/>
<keyword evidence="3" id="KW-1185">Reference proteome</keyword>
<organism evidence="2 3">
    <name type="scientific">Lasiosphaeris hirsuta</name>
    <dbReference type="NCBI Taxonomy" id="260670"/>
    <lineage>
        <taxon>Eukaryota</taxon>
        <taxon>Fungi</taxon>
        <taxon>Dikarya</taxon>
        <taxon>Ascomycota</taxon>
        <taxon>Pezizomycotina</taxon>
        <taxon>Sordariomycetes</taxon>
        <taxon>Sordariomycetidae</taxon>
        <taxon>Sordariales</taxon>
        <taxon>Lasiosphaeriaceae</taxon>
        <taxon>Lasiosphaeris</taxon>
    </lineage>
</organism>
<dbReference type="EMBL" id="JAUKUA010000005">
    <property type="protein sequence ID" value="KAK0711672.1"/>
    <property type="molecule type" value="Genomic_DNA"/>
</dbReference>
<dbReference type="Proteomes" id="UP001172102">
    <property type="component" value="Unassembled WGS sequence"/>
</dbReference>
<name>A0AA40A9B9_9PEZI</name>